<evidence type="ECO:0000256" key="2">
    <source>
        <dbReference type="SAM" id="Phobius"/>
    </source>
</evidence>
<reference evidence="3 4" key="1">
    <citation type="submission" date="2020-08" db="EMBL/GenBank/DDBJ databases">
        <title>A Genomic Blueprint of the Chicken Gut Microbiome.</title>
        <authorList>
            <person name="Gilroy R."/>
            <person name="Ravi A."/>
            <person name="Getino M."/>
            <person name="Pursley I."/>
            <person name="Horton D.L."/>
            <person name="Alikhan N.-F."/>
            <person name="Baker D."/>
            <person name="Gharbi K."/>
            <person name="Hall N."/>
            <person name="Watson M."/>
            <person name="Adriaenssens E.M."/>
            <person name="Foster-Nyarko E."/>
            <person name="Jarju S."/>
            <person name="Secka A."/>
            <person name="Antonio M."/>
            <person name="Oren A."/>
            <person name="Chaudhuri R."/>
            <person name="La Ragione R.M."/>
            <person name="Hildebrand F."/>
            <person name="Pallen M.J."/>
        </authorList>
    </citation>
    <scope>NUCLEOTIDE SEQUENCE [LARGE SCALE GENOMIC DNA]</scope>
    <source>
        <strain evidence="3 4">Sa1YVA6</strain>
    </source>
</reference>
<evidence type="ECO:0000313" key="4">
    <source>
        <dbReference type="Proteomes" id="UP000600565"/>
    </source>
</evidence>
<dbReference type="PANTHER" id="PTHR35792:SF1">
    <property type="entry name" value="SLL0268 PROTEIN"/>
    <property type="match status" value="1"/>
</dbReference>
<feature type="compositionally biased region" description="Polar residues" evidence="1">
    <location>
        <begin position="145"/>
        <end position="161"/>
    </location>
</feature>
<accession>A0ABR8XRX3</accession>
<feature type="compositionally biased region" description="Polar residues" evidence="1">
    <location>
        <begin position="79"/>
        <end position="92"/>
    </location>
</feature>
<keyword evidence="2" id="KW-0812">Transmembrane</keyword>
<dbReference type="Proteomes" id="UP000600565">
    <property type="component" value="Unassembled WGS sequence"/>
</dbReference>
<feature type="transmembrane region" description="Helical" evidence="2">
    <location>
        <begin position="26"/>
        <end position="45"/>
    </location>
</feature>
<dbReference type="EMBL" id="JACSPW010000021">
    <property type="protein sequence ID" value="MBD8034695.1"/>
    <property type="molecule type" value="Genomic_DNA"/>
</dbReference>
<sequence length="161" mass="17264">MEEKRVNYQQLNDSIYDDEKIHVKDFVIGALVGGIVGVATALLLAPKTGSEMRNDVAVQAVTLKDKSIELSGTAKEKTAQLSTQLKEQSSSIVEKVKGKTVKQPPVFDDGTASSEGEEPLPLDEVAKVDDPKSQAIAAENADPDSVNTDPDLANSTRHTDM</sequence>
<evidence type="ECO:0000313" key="3">
    <source>
        <dbReference type="EMBL" id="MBD8034695.1"/>
    </source>
</evidence>
<name>A0ABR8XRX3_9BACL</name>
<protein>
    <submittedName>
        <fullName evidence="3">YtxH domain-containing protein</fullName>
    </submittedName>
</protein>
<comment type="caution">
    <text evidence="3">The sequence shown here is derived from an EMBL/GenBank/DDBJ whole genome shotgun (WGS) entry which is preliminary data.</text>
</comment>
<dbReference type="InterPro" id="IPR052928">
    <property type="entry name" value="Desiccation-related_membrane"/>
</dbReference>
<keyword evidence="4" id="KW-1185">Reference proteome</keyword>
<organism evidence="3 4">
    <name type="scientific">Solibacillus merdavium</name>
    <dbReference type="NCBI Taxonomy" id="2762218"/>
    <lineage>
        <taxon>Bacteria</taxon>
        <taxon>Bacillati</taxon>
        <taxon>Bacillota</taxon>
        <taxon>Bacilli</taxon>
        <taxon>Bacillales</taxon>
        <taxon>Caryophanaceae</taxon>
        <taxon>Solibacillus</taxon>
    </lineage>
</organism>
<dbReference type="RefSeq" id="WP_191705187.1">
    <property type="nucleotide sequence ID" value="NZ_JACSPW010000021.1"/>
</dbReference>
<dbReference type="Pfam" id="PF12732">
    <property type="entry name" value="YtxH"/>
    <property type="match status" value="1"/>
</dbReference>
<feature type="region of interest" description="Disordered" evidence="1">
    <location>
        <begin position="74"/>
        <end position="161"/>
    </location>
</feature>
<proteinExistence type="predicted"/>
<keyword evidence="2" id="KW-0472">Membrane</keyword>
<gene>
    <name evidence="3" type="ORF">H9632_16635</name>
</gene>
<keyword evidence="2" id="KW-1133">Transmembrane helix</keyword>
<evidence type="ECO:0000256" key="1">
    <source>
        <dbReference type="SAM" id="MobiDB-lite"/>
    </source>
</evidence>
<dbReference type="PANTHER" id="PTHR35792">
    <property type="entry name" value="GENERAL STRESS PROTEIN"/>
    <property type="match status" value="1"/>
</dbReference>
<dbReference type="InterPro" id="IPR024623">
    <property type="entry name" value="YtxH"/>
</dbReference>